<dbReference type="AlphaFoldDB" id="A0A6H5IDK8"/>
<dbReference type="EMBL" id="CADCXV010000791">
    <property type="protein sequence ID" value="CAB0035509.1"/>
    <property type="molecule type" value="Genomic_DNA"/>
</dbReference>
<evidence type="ECO:0000313" key="2">
    <source>
        <dbReference type="Proteomes" id="UP000479190"/>
    </source>
</evidence>
<name>A0A6H5IDK8_9HYME</name>
<reference evidence="1 2" key="1">
    <citation type="submission" date="2020-02" db="EMBL/GenBank/DDBJ databases">
        <authorList>
            <person name="Ferguson B K."/>
        </authorList>
    </citation>
    <scope>NUCLEOTIDE SEQUENCE [LARGE SCALE GENOMIC DNA]</scope>
</reference>
<dbReference type="Proteomes" id="UP000479190">
    <property type="component" value="Unassembled WGS sequence"/>
</dbReference>
<keyword evidence="2" id="KW-1185">Reference proteome</keyword>
<sequence>CITILSLQSCDRRARCYEECAATRTLAPGPPQARTVIVHFISRKKKIHHSLKLFFSNHVNIFHRFDLNLRNCLFIVKKCITKPIGDYKIQPVYSIAFNFKKACVYTPTPVFESSRVLLLFMKKAIIILYSRDRSEQKKGEEPRYVYTHTLRLDLIFILTSIYSFCRWLRCCLAVTRQMRPVHAKSPSFCRCVLPPFGQWIAKKFYSLNPSIPITRNIFPRALKSIRRVAVVIVLPVYVTQTCISEKILFYFATCETNARRSSSNSSSGSSNSTGNDNLRRNDIKYLYSATRACTGIIRAFSFSQAGLYPVLEGDLDTACAIRYIAGAALGFHASLLFQAVLRRVRSVKFKNRRSAKTNGEKIKKNKKIISLYNPKLCMNIANVKLVFIKIHSQYTRCATRCRIFYSSLNGLMLRKKGKIDTLRRTWNKIKGISMATREYTAGRSARVAIYYANWCPTESAGTGESNLKTCCTLKPTLIDGHKYTYPQELEKSSHVFVCDNRTRFPWTRSTYLTVSRAQLYTKPPTLRRRPLHDSNNRSFYGLVLTPVLKKDHHACGRVCLEYILRLLQRVFESSTAPSPVYVSSFRARIPSCAGATILSKRQVNFYQLEHLESPMVKSHSITETSCRASSPSPLVYLVQRIIEPGSIS</sequence>
<proteinExistence type="predicted"/>
<gene>
    <name evidence="1" type="ORF">TBRA_LOCUS7403</name>
</gene>
<organism evidence="1 2">
    <name type="scientific">Trichogramma brassicae</name>
    <dbReference type="NCBI Taxonomy" id="86971"/>
    <lineage>
        <taxon>Eukaryota</taxon>
        <taxon>Metazoa</taxon>
        <taxon>Ecdysozoa</taxon>
        <taxon>Arthropoda</taxon>
        <taxon>Hexapoda</taxon>
        <taxon>Insecta</taxon>
        <taxon>Pterygota</taxon>
        <taxon>Neoptera</taxon>
        <taxon>Endopterygota</taxon>
        <taxon>Hymenoptera</taxon>
        <taxon>Apocrita</taxon>
        <taxon>Proctotrupomorpha</taxon>
        <taxon>Chalcidoidea</taxon>
        <taxon>Trichogrammatidae</taxon>
        <taxon>Trichogramma</taxon>
    </lineage>
</organism>
<accession>A0A6H5IDK8</accession>
<evidence type="ECO:0000313" key="1">
    <source>
        <dbReference type="EMBL" id="CAB0035509.1"/>
    </source>
</evidence>
<protein>
    <submittedName>
        <fullName evidence="1">Uncharacterized protein</fullName>
    </submittedName>
</protein>
<feature type="non-terminal residue" evidence="1">
    <location>
        <position position="1"/>
    </location>
</feature>